<feature type="transmembrane region" description="Helical" evidence="1">
    <location>
        <begin position="65"/>
        <end position="83"/>
    </location>
</feature>
<dbReference type="EMBL" id="CP048711">
    <property type="protein sequence ID" value="QIB65512.1"/>
    <property type="molecule type" value="Genomic_DNA"/>
</dbReference>
<evidence type="ECO:0000313" key="2">
    <source>
        <dbReference type="EMBL" id="QIB65512.1"/>
    </source>
</evidence>
<protein>
    <recommendedName>
        <fullName evidence="4">DUF2955 domain-containing protein</fullName>
    </recommendedName>
</protein>
<feature type="transmembrane region" description="Helical" evidence="1">
    <location>
        <begin position="95"/>
        <end position="114"/>
    </location>
</feature>
<dbReference type="Proteomes" id="UP000477680">
    <property type="component" value="Chromosome"/>
</dbReference>
<keyword evidence="3" id="KW-1185">Reference proteome</keyword>
<feature type="transmembrane region" description="Helical" evidence="1">
    <location>
        <begin position="20"/>
        <end position="53"/>
    </location>
</feature>
<keyword evidence="1" id="KW-0812">Transmembrane</keyword>
<reference evidence="2 3" key="1">
    <citation type="submission" date="2020-02" db="EMBL/GenBank/DDBJ databases">
        <title>Genome sequencing for Kineobactrum sp. M2.</title>
        <authorList>
            <person name="Park S.-J."/>
        </authorList>
    </citation>
    <scope>NUCLEOTIDE SEQUENCE [LARGE SCALE GENOMIC DNA]</scope>
    <source>
        <strain evidence="2 3">M2</strain>
    </source>
</reference>
<dbReference type="AlphaFoldDB" id="A0A6C0U091"/>
<proteinExistence type="predicted"/>
<evidence type="ECO:0000313" key="3">
    <source>
        <dbReference type="Proteomes" id="UP000477680"/>
    </source>
</evidence>
<feature type="transmembrane region" description="Helical" evidence="1">
    <location>
        <begin position="144"/>
        <end position="164"/>
    </location>
</feature>
<keyword evidence="1" id="KW-1133">Transmembrane helix</keyword>
<feature type="transmembrane region" description="Helical" evidence="1">
    <location>
        <begin position="121"/>
        <end position="138"/>
    </location>
</feature>
<evidence type="ECO:0008006" key="4">
    <source>
        <dbReference type="Google" id="ProtNLM"/>
    </source>
</evidence>
<dbReference type="RefSeq" id="WP_163494778.1">
    <property type="nucleotide sequence ID" value="NZ_CP048711.1"/>
</dbReference>
<accession>A0A6C0U091</accession>
<dbReference type="KEGG" id="kim:G3T16_08955"/>
<sequence>MNTHSELSKKDPELSPLQALVVLIGVVVVLGVLIAFYSLLNIHAAWAGFLFLLYWSSVDDFAVDRLLRCVCGGLFGFFLLWTLAQSTSLFGDNGIYAFLALLMVVIYCLIMKWADWLINPVAMFYLTVGLVPAVQAELDLVDAVLAFLISAFYFGSPVVIVHLAKQHRAKTGMVSE</sequence>
<organism evidence="2 3">
    <name type="scientific">Kineobactrum salinum</name>
    <dbReference type="NCBI Taxonomy" id="2708301"/>
    <lineage>
        <taxon>Bacteria</taxon>
        <taxon>Pseudomonadati</taxon>
        <taxon>Pseudomonadota</taxon>
        <taxon>Gammaproteobacteria</taxon>
        <taxon>Cellvibrionales</taxon>
        <taxon>Halieaceae</taxon>
        <taxon>Kineobactrum</taxon>
    </lineage>
</organism>
<keyword evidence="1" id="KW-0472">Membrane</keyword>
<gene>
    <name evidence="2" type="ORF">G3T16_08955</name>
</gene>
<name>A0A6C0U091_9GAMM</name>
<evidence type="ECO:0000256" key="1">
    <source>
        <dbReference type="SAM" id="Phobius"/>
    </source>
</evidence>